<sequence>MDSIDCPYEIGNPEGDVGIGIDPIDSSQMIGNLGVILGLALIQLIALKGLVTLGGDVRIDIDPIDCLHGDVGIDMDSILPQGIVGLR</sequence>
<dbReference type="Proteomes" id="UP000507222">
    <property type="component" value="Unassembled WGS sequence"/>
</dbReference>
<gene>
    <name evidence="2" type="ORF">CURHAP_LOCUS39858</name>
</gene>
<dbReference type="AlphaFoldDB" id="A0A6J5V5T3"/>
<keyword evidence="1" id="KW-0472">Membrane</keyword>
<name>A0A6J5V5T3_PRUAR</name>
<accession>A0A6J5V5T3</accession>
<evidence type="ECO:0000313" key="2">
    <source>
        <dbReference type="EMBL" id="CAB4284349.1"/>
    </source>
</evidence>
<dbReference type="EMBL" id="CAEKDK010000006">
    <property type="protein sequence ID" value="CAB4284349.1"/>
    <property type="molecule type" value="Genomic_DNA"/>
</dbReference>
<evidence type="ECO:0000313" key="3">
    <source>
        <dbReference type="Proteomes" id="UP000507222"/>
    </source>
</evidence>
<keyword evidence="1" id="KW-1133">Transmembrane helix</keyword>
<feature type="transmembrane region" description="Helical" evidence="1">
    <location>
        <begin position="30"/>
        <end position="51"/>
    </location>
</feature>
<reference evidence="2 3" key="1">
    <citation type="submission" date="2020-05" db="EMBL/GenBank/DDBJ databases">
        <authorList>
            <person name="Campoy J."/>
            <person name="Schneeberger K."/>
            <person name="Spophaly S."/>
        </authorList>
    </citation>
    <scope>NUCLEOTIDE SEQUENCE [LARGE SCALE GENOMIC DNA]</scope>
    <source>
        <strain evidence="2">PruArmRojPasFocal</strain>
    </source>
</reference>
<organism evidence="2 3">
    <name type="scientific">Prunus armeniaca</name>
    <name type="common">Apricot</name>
    <name type="synonym">Armeniaca vulgaris</name>
    <dbReference type="NCBI Taxonomy" id="36596"/>
    <lineage>
        <taxon>Eukaryota</taxon>
        <taxon>Viridiplantae</taxon>
        <taxon>Streptophyta</taxon>
        <taxon>Embryophyta</taxon>
        <taxon>Tracheophyta</taxon>
        <taxon>Spermatophyta</taxon>
        <taxon>Magnoliopsida</taxon>
        <taxon>eudicotyledons</taxon>
        <taxon>Gunneridae</taxon>
        <taxon>Pentapetalae</taxon>
        <taxon>rosids</taxon>
        <taxon>fabids</taxon>
        <taxon>Rosales</taxon>
        <taxon>Rosaceae</taxon>
        <taxon>Amygdaloideae</taxon>
        <taxon>Amygdaleae</taxon>
        <taxon>Prunus</taxon>
    </lineage>
</organism>
<keyword evidence="1" id="KW-0812">Transmembrane</keyword>
<evidence type="ECO:0000256" key="1">
    <source>
        <dbReference type="SAM" id="Phobius"/>
    </source>
</evidence>
<protein>
    <submittedName>
        <fullName evidence="2">Uncharacterized protein</fullName>
    </submittedName>
</protein>
<proteinExistence type="predicted"/>